<keyword evidence="2" id="KW-1185">Reference proteome</keyword>
<evidence type="ECO:0000313" key="1">
    <source>
        <dbReference type="EMBL" id="GAA0741784.1"/>
    </source>
</evidence>
<dbReference type="RefSeq" id="WP_343761791.1">
    <property type="nucleotide sequence ID" value="NZ_BAAACG010000010.1"/>
</dbReference>
<reference evidence="2" key="1">
    <citation type="journal article" date="2019" name="Int. J. Syst. Evol. Microbiol.">
        <title>The Global Catalogue of Microorganisms (GCM) 10K type strain sequencing project: providing services to taxonomists for standard genome sequencing and annotation.</title>
        <authorList>
            <consortium name="The Broad Institute Genomics Platform"/>
            <consortium name="The Broad Institute Genome Sequencing Center for Infectious Disease"/>
            <person name="Wu L."/>
            <person name="Ma J."/>
        </authorList>
    </citation>
    <scope>NUCLEOTIDE SEQUENCE [LARGE SCALE GENOMIC DNA]</scope>
    <source>
        <strain evidence="2">JCM 1407</strain>
    </source>
</reference>
<accession>A0ABP3USP0</accession>
<organism evidence="1 2">
    <name type="scientific">Clostridium oceanicum</name>
    <dbReference type="NCBI Taxonomy" id="1543"/>
    <lineage>
        <taxon>Bacteria</taxon>
        <taxon>Bacillati</taxon>
        <taxon>Bacillota</taxon>
        <taxon>Clostridia</taxon>
        <taxon>Eubacteriales</taxon>
        <taxon>Clostridiaceae</taxon>
        <taxon>Clostridium</taxon>
    </lineage>
</organism>
<comment type="caution">
    <text evidence="1">The sequence shown here is derived from an EMBL/GenBank/DDBJ whole genome shotgun (WGS) entry which is preliminary data.</text>
</comment>
<sequence>MVYSGKNHNGDYLTIDLFENYDIEMNWYDVYWGIKNYKLDIKSVSKFAKRFIIKKLLVIL</sequence>
<evidence type="ECO:0000313" key="2">
    <source>
        <dbReference type="Proteomes" id="UP001501510"/>
    </source>
</evidence>
<dbReference type="EMBL" id="BAAACG010000010">
    <property type="protein sequence ID" value="GAA0741784.1"/>
    <property type="molecule type" value="Genomic_DNA"/>
</dbReference>
<name>A0ABP3USP0_9CLOT</name>
<gene>
    <name evidence="1" type="ORF">GCM10008906_23430</name>
</gene>
<proteinExistence type="predicted"/>
<protein>
    <submittedName>
        <fullName evidence="1">Uncharacterized protein</fullName>
    </submittedName>
</protein>
<dbReference type="Proteomes" id="UP001501510">
    <property type="component" value="Unassembled WGS sequence"/>
</dbReference>